<dbReference type="RefSeq" id="WP_277862432.1">
    <property type="nucleotide sequence ID" value="NZ_JARRAG010000002.1"/>
</dbReference>
<evidence type="ECO:0000313" key="1">
    <source>
        <dbReference type="EMBL" id="MDG3006131.1"/>
    </source>
</evidence>
<keyword evidence="2" id="KW-1185">Reference proteome</keyword>
<evidence type="ECO:0000313" key="2">
    <source>
        <dbReference type="Proteomes" id="UP001216907"/>
    </source>
</evidence>
<dbReference type="InterPro" id="IPR036514">
    <property type="entry name" value="SGNH_hydro_sf"/>
</dbReference>
<organism evidence="1 2">
    <name type="scientific">Paludisphaera mucosa</name>
    <dbReference type="NCBI Taxonomy" id="3030827"/>
    <lineage>
        <taxon>Bacteria</taxon>
        <taxon>Pseudomonadati</taxon>
        <taxon>Planctomycetota</taxon>
        <taxon>Planctomycetia</taxon>
        <taxon>Isosphaerales</taxon>
        <taxon>Isosphaeraceae</taxon>
        <taxon>Paludisphaera</taxon>
    </lineage>
</organism>
<name>A0ABT6FF56_9BACT</name>
<dbReference type="EMBL" id="JARRAG010000002">
    <property type="protein sequence ID" value="MDG3006131.1"/>
    <property type="molecule type" value="Genomic_DNA"/>
</dbReference>
<gene>
    <name evidence="1" type="ORF">PZE19_20350</name>
</gene>
<reference evidence="1 2" key="1">
    <citation type="submission" date="2023-03" db="EMBL/GenBank/DDBJ databases">
        <title>Paludisphaera mucosa sp. nov. a novel planctomycete from northern fen.</title>
        <authorList>
            <person name="Ivanova A."/>
        </authorList>
    </citation>
    <scope>NUCLEOTIDE SEQUENCE [LARGE SCALE GENOMIC DNA]</scope>
    <source>
        <strain evidence="1 2">Pla2</strain>
    </source>
</reference>
<dbReference type="PANTHER" id="PTHR37981">
    <property type="entry name" value="LIPASE 2"/>
    <property type="match status" value="1"/>
</dbReference>
<dbReference type="InterPro" id="IPR037460">
    <property type="entry name" value="SEST-like"/>
</dbReference>
<protein>
    <recommendedName>
        <fullName evidence="3">SGNH hydrolase-type esterase domain-containing protein</fullName>
    </recommendedName>
</protein>
<sequence length="609" mass="63904">MAADFDYAMAERFGRDLNDNGLIDLPNTATYAQPTTLTLTFSVLDDPNPDPATVYVWAMQGSSGPATIVQRTAAQIAAGNLPTVSVPGGTYDTTFQEIVGGVVVYTVEKPVSVRDILIVSLGDSYSSGEGNPERIQGLSLPDYFPSGTIPYLQTSDLNELAPAAAFTLAAGFLSQTSTALWADGADGYYGPTPFGLNMTEENRESHRSTVAATAQYALQLERSDPHTSVTFVHVSQSGATTQTAIGKVVAHGMENPNYVLTPQTQLIQAIVGSRPVDQLFISLGGNDVGFSTLATGLVVGDIDVTDVIGNASTVQPGSLNRVLRQAQAAIANSDALAAVKFVFDGLAAGLPADYASVQNALNTIGVTPAATFITEYPDPTRISRTFINSRTGRPFTVPWWGPAVFDVLPPASISATESYFVSQSIVGPMNQAIQSAAAANGWTYLGNISNAFLGHGYDAPKVGDSLGNLRFIRTARESSLFQGPVGLTGPADTKGTLHPNALGHQAIEAAILGDLTPTVATTVAVRGATASVRTLGRAASQTRNAGLTYSWDFDRLPGQGRFRADAVGARVAITGKDPDGKPGRVATLRVTNALGLTTERAVFLRTRVV</sequence>
<comment type="caution">
    <text evidence="1">The sequence shown here is derived from an EMBL/GenBank/DDBJ whole genome shotgun (WGS) entry which is preliminary data.</text>
</comment>
<dbReference type="PANTHER" id="PTHR37981:SF1">
    <property type="entry name" value="SGNH HYDROLASE-TYPE ESTERASE DOMAIN-CONTAINING PROTEIN"/>
    <property type="match status" value="1"/>
</dbReference>
<dbReference type="Gene3D" id="3.40.50.1110">
    <property type="entry name" value="SGNH hydrolase"/>
    <property type="match status" value="1"/>
</dbReference>
<dbReference type="SUPFAM" id="SSF52266">
    <property type="entry name" value="SGNH hydrolase"/>
    <property type="match status" value="1"/>
</dbReference>
<accession>A0ABT6FF56</accession>
<evidence type="ECO:0008006" key="3">
    <source>
        <dbReference type="Google" id="ProtNLM"/>
    </source>
</evidence>
<proteinExistence type="predicted"/>
<dbReference type="Proteomes" id="UP001216907">
    <property type="component" value="Unassembled WGS sequence"/>
</dbReference>